<accession>A0ABP5U4A5</accession>
<sequence length="247" mass="25138">MRTRSSTPRRSALAGAAALLLTGVTTACSPGTEDSSITVSAPSSLQAVMAAIATEFEEQHPGARVTVAGPSAASADVIATDDEASMDRLGRRVIGPRRFASNSLVIVVPPGNPGHVTGFADLARSGLRVAVCSDRLPCGAAVVDVERIESAALTDPIHVDSGEAAVAYVASGRADAALAYQTQARPGLGVSVSTVDDPVFAKAINRYPIAVVRSSDDKSLAEDFVKTVIGPTGGEVLSREGFGPPSG</sequence>
<keyword evidence="3" id="KW-1185">Reference proteome</keyword>
<dbReference type="PANTHER" id="PTHR30632">
    <property type="entry name" value="MOLYBDATE-BINDING PERIPLASMIC PROTEIN"/>
    <property type="match status" value="1"/>
</dbReference>
<reference evidence="3" key="1">
    <citation type="journal article" date="2019" name="Int. J. Syst. Evol. Microbiol.">
        <title>The Global Catalogue of Microorganisms (GCM) 10K type strain sequencing project: providing services to taxonomists for standard genome sequencing and annotation.</title>
        <authorList>
            <consortium name="The Broad Institute Genomics Platform"/>
            <consortium name="The Broad Institute Genome Sequencing Center for Infectious Disease"/>
            <person name="Wu L."/>
            <person name="Ma J."/>
        </authorList>
    </citation>
    <scope>NUCLEOTIDE SEQUENCE [LARGE SCALE GENOMIC DNA]</scope>
    <source>
        <strain evidence="3">JCM 16227</strain>
    </source>
</reference>
<dbReference type="RefSeq" id="WP_006896840.1">
    <property type="nucleotide sequence ID" value="NZ_BAAARB010000002.1"/>
</dbReference>
<evidence type="ECO:0000313" key="3">
    <source>
        <dbReference type="Proteomes" id="UP001501170"/>
    </source>
</evidence>
<dbReference type="Proteomes" id="UP001501170">
    <property type="component" value="Unassembled WGS sequence"/>
</dbReference>
<dbReference type="SUPFAM" id="SSF53850">
    <property type="entry name" value="Periplasmic binding protein-like II"/>
    <property type="match status" value="1"/>
</dbReference>
<organism evidence="2 3">
    <name type="scientific">Gordonia cholesterolivorans</name>
    <dbReference type="NCBI Taxonomy" id="559625"/>
    <lineage>
        <taxon>Bacteria</taxon>
        <taxon>Bacillati</taxon>
        <taxon>Actinomycetota</taxon>
        <taxon>Actinomycetes</taxon>
        <taxon>Mycobacteriales</taxon>
        <taxon>Gordoniaceae</taxon>
        <taxon>Gordonia</taxon>
    </lineage>
</organism>
<evidence type="ECO:0000313" key="2">
    <source>
        <dbReference type="EMBL" id="GAA2369110.1"/>
    </source>
</evidence>
<evidence type="ECO:0000256" key="1">
    <source>
        <dbReference type="SAM" id="SignalP"/>
    </source>
</evidence>
<dbReference type="Pfam" id="PF13531">
    <property type="entry name" value="SBP_bac_11"/>
    <property type="match status" value="1"/>
</dbReference>
<dbReference type="InterPro" id="IPR050682">
    <property type="entry name" value="ModA/WtpA"/>
</dbReference>
<name>A0ABP5U4A5_9ACTN</name>
<dbReference type="EMBL" id="BAAARB010000002">
    <property type="protein sequence ID" value="GAA2369110.1"/>
    <property type="molecule type" value="Genomic_DNA"/>
</dbReference>
<protein>
    <submittedName>
        <fullName evidence="2">Molybdate ABC transporter substrate-binding protein</fullName>
    </submittedName>
</protein>
<dbReference type="PROSITE" id="PS51257">
    <property type="entry name" value="PROKAR_LIPOPROTEIN"/>
    <property type="match status" value="1"/>
</dbReference>
<gene>
    <name evidence="2" type="primary">modA_1</name>
    <name evidence="2" type="ORF">GCM10009855_05460</name>
</gene>
<dbReference type="Gene3D" id="3.40.190.10">
    <property type="entry name" value="Periplasmic binding protein-like II"/>
    <property type="match status" value="2"/>
</dbReference>
<keyword evidence="1" id="KW-0732">Signal</keyword>
<feature type="chain" id="PRO_5045315521" evidence="1">
    <location>
        <begin position="28"/>
        <end position="247"/>
    </location>
</feature>
<comment type="caution">
    <text evidence="2">The sequence shown here is derived from an EMBL/GenBank/DDBJ whole genome shotgun (WGS) entry which is preliminary data.</text>
</comment>
<dbReference type="PANTHER" id="PTHR30632:SF0">
    <property type="entry name" value="SULFATE-BINDING PROTEIN"/>
    <property type="match status" value="1"/>
</dbReference>
<proteinExistence type="predicted"/>
<feature type="signal peptide" evidence="1">
    <location>
        <begin position="1"/>
        <end position="27"/>
    </location>
</feature>